<feature type="region of interest" description="Disordered" evidence="8">
    <location>
        <begin position="647"/>
        <end position="688"/>
    </location>
</feature>
<dbReference type="Pfam" id="PF10513">
    <property type="entry name" value="EPL1"/>
    <property type="match status" value="1"/>
</dbReference>
<keyword evidence="4 7" id="KW-0804">Transcription</keyword>
<feature type="region of interest" description="Disordered" evidence="8">
    <location>
        <begin position="731"/>
        <end position="805"/>
    </location>
</feature>
<feature type="compositionally biased region" description="Low complexity" evidence="8">
    <location>
        <begin position="172"/>
        <end position="185"/>
    </location>
</feature>
<feature type="region of interest" description="Disordered" evidence="8">
    <location>
        <begin position="158"/>
        <end position="200"/>
    </location>
</feature>
<feature type="compositionally biased region" description="Low complexity" evidence="8">
    <location>
        <begin position="780"/>
        <end position="791"/>
    </location>
</feature>
<evidence type="ECO:0000256" key="6">
    <source>
        <dbReference type="ARBA" id="ARBA00025513"/>
    </source>
</evidence>
<comment type="caution">
    <text evidence="10">The sequence shown here is derived from an EMBL/GenBank/DDBJ whole genome shotgun (WGS) entry which is preliminary data.</text>
</comment>
<dbReference type="STRING" id="205917.A0A4Y9XUZ9"/>
<dbReference type="InterPro" id="IPR019542">
    <property type="entry name" value="Enhancer_polycomb-like_N"/>
</dbReference>
<reference evidence="10 11" key="1">
    <citation type="submission" date="2019-02" db="EMBL/GenBank/DDBJ databases">
        <title>Genome sequencing of the rare red list fungi Dentipellis fragilis.</title>
        <authorList>
            <person name="Buettner E."/>
            <person name="Kellner H."/>
        </authorList>
    </citation>
    <scope>NUCLEOTIDE SEQUENCE [LARGE SCALE GENOMIC DNA]</scope>
    <source>
        <strain evidence="10 11">DSM 105465</strain>
    </source>
</reference>
<evidence type="ECO:0000313" key="11">
    <source>
        <dbReference type="Proteomes" id="UP000298327"/>
    </source>
</evidence>
<sequence>MPRNHNAGPSTLRNRNRVTNKTRLRIHRDNIDADSLTFDEDEEKARVVSTAGVDAEDANEHHLQAVLSAASQRQHTALQRATRGADEKKAQDAYIPIPDSTGMVDNYEEYYPAGRWKDPFSYVKTSETVEEAVKDGLAHGFTYFMDERDKEWLDKNNEEARGEGTSAQGALSSSGTTTRSGQQRSAKSKGKEPDVRQPVAMSEDEFELVMGLFEKVTHQKTEFLHHGLEQGAPFPPFSDYQDTFANSLPVDTFAAFAVPAWVPTPPQMLRFAKAVYPYWRERRIERQGHAIIPMLNYDEADTRNESYICFRRREVKAMRKTRASQASSSEKLMRLQSELATALDLVNLVKARETLKREVAQQGRNVWDKREELANLKRKFPSLGAKEDEELFYDKERVAKKPKVEVPTRIGLKIRREHGEGSPAMQQEAPIRPKERQAMIAQMVERDLARIRDKDHHWEDSIDNGYQSQPVPFAQRHWKYIPPVLSPSKRSSPSDSEPEESPKQWHAVRMRRGRGGVLRMDRRVHRSRLTPDDEDVIRPPRLFGQAPSEEEQAEVRELSDRIRERWLFDSDDEPPVGPDGSEEENRTLIDEYDPKVLRKTMSLYRDEDPIRLMTDHKLYFTYTDGRQEIITPYKLNAHPVVRRDNVYANQRPTPPPAAAQQPAAGQPQRQQSMHPPAVALSMPQTNGTPISMQAQLKKMQPPMNVPQMRISNNGGMRPSSTLTVGVPLQPVASSSQVSPPIVSPTVPLNGHTATNGIEHESKPIATSSAAPDNAVQPNGSPATSTTSVSAPMQLKPPNPHHAMNMPNGYAINGYNHLQL</sequence>
<comment type="function">
    <text evidence="6">Component of the NuA4 histone acetyltransferase complex which is involved in transcriptional activation of selected genes principally by acetylation of nucleosomal histone H4 and H2A. The NuA4 complex is also involved in DNA repair. Involved in gene silencing by neighboring heterochromatin, blockage of the silencing spreading along the chromosome, and required for cell cycle progression through G2/M.</text>
</comment>
<feature type="non-terminal residue" evidence="10">
    <location>
        <position position="819"/>
    </location>
</feature>
<evidence type="ECO:0000256" key="7">
    <source>
        <dbReference type="RuleBase" id="RU361124"/>
    </source>
</evidence>
<keyword evidence="11" id="KW-1185">Reference proteome</keyword>
<comment type="subcellular location">
    <subcellularLocation>
        <location evidence="1 7">Nucleus</location>
    </subcellularLocation>
</comment>
<protein>
    <recommendedName>
        <fullName evidence="7">Enhancer of polycomb-like protein</fullName>
    </recommendedName>
</protein>
<feature type="compositionally biased region" description="Polar residues" evidence="8">
    <location>
        <begin position="764"/>
        <end position="779"/>
    </location>
</feature>
<feature type="region of interest" description="Disordered" evidence="8">
    <location>
        <begin position="484"/>
        <end position="522"/>
    </location>
</feature>
<dbReference type="InterPro" id="IPR024943">
    <property type="entry name" value="Enhancer_polycomb"/>
</dbReference>
<dbReference type="PANTHER" id="PTHR14898">
    <property type="entry name" value="ENHANCER OF POLYCOMB"/>
    <property type="match status" value="1"/>
</dbReference>
<keyword evidence="3 7" id="KW-0805">Transcription regulation</keyword>
<evidence type="ECO:0000259" key="9">
    <source>
        <dbReference type="Pfam" id="PF10513"/>
    </source>
</evidence>
<dbReference type="GO" id="GO:0006357">
    <property type="term" value="P:regulation of transcription by RNA polymerase II"/>
    <property type="evidence" value="ECO:0007669"/>
    <property type="project" value="InterPro"/>
</dbReference>
<evidence type="ECO:0000256" key="3">
    <source>
        <dbReference type="ARBA" id="ARBA00023015"/>
    </source>
</evidence>
<evidence type="ECO:0000256" key="1">
    <source>
        <dbReference type="ARBA" id="ARBA00004123"/>
    </source>
</evidence>
<dbReference type="OrthoDB" id="435275at2759"/>
<accession>A0A4Y9XUZ9</accession>
<dbReference type="Proteomes" id="UP000298327">
    <property type="component" value="Unassembled WGS sequence"/>
</dbReference>
<gene>
    <name evidence="10" type="ORF">EVG20_g10201</name>
</gene>
<feature type="compositionally biased region" description="Low complexity" evidence="8">
    <location>
        <begin position="658"/>
        <end position="671"/>
    </location>
</feature>
<feature type="domain" description="Enhancer of polycomb-like N-terminal" evidence="9">
    <location>
        <begin position="15"/>
        <end position="215"/>
    </location>
</feature>
<keyword evidence="5 7" id="KW-0539">Nucleus</keyword>
<name>A0A4Y9XUZ9_9AGAM</name>
<dbReference type="AlphaFoldDB" id="A0A4Y9XUZ9"/>
<feature type="compositionally biased region" description="Low complexity" evidence="8">
    <location>
        <begin position="731"/>
        <end position="747"/>
    </location>
</feature>
<feature type="compositionally biased region" description="Low complexity" evidence="8">
    <location>
        <begin position="484"/>
        <end position="495"/>
    </location>
</feature>
<evidence type="ECO:0000256" key="5">
    <source>
        <dbReference type="ARBA" id="ARBA00023242"/>
    </source>
</evidence>
<evidence type="ECO:0000256" key="2">
    <source>
        <dbReference type="ARBA" id="ARBA00008035"/>
    </source>
</evidence>
<comment type="similarity">
    <text evidence="2 7">Belongs to the enhancer of polycomb family.</text>
</comment>
<evidence type="ECO:0000256" key="8">
    <source>
        <dbReference type="SAM" id="MobiDB-lite"/>
    </source>
</evidence>
<evidence type="ECO:0000313" key="10">
    <source>
        <dbReference type="EMBL" id="TFY53253.1"/>
    </source>
</evidence>
<dbReference type="EMBL" id="SEOQ01001179">
    <property type="protein sequence ID" value="TFY53253.1"/>
    <property type="molecule type" value="Genomic_DNA"/>
</dbReference>
<dbReference type="GO" id="GO:0005634">
    <property type="term" value="C:nucleus"/>
    <property type="evidence" value="ECO:0007669"/>
    <property type="project" value="UniProtKB-SubCell"/>
</dbReference>
<evidence type="ECO:0000256" key="4">
    <source>
        <dbReference type="ARBA" id="ARBA00023163"/>
    </source>
</evidence>
<dbReference type="GO" id="GO:0035267">
    <property type="term" value="C:NuA4 histone acetyltransferase complex"/>
    <property type="evidence" value="ECO:0007669"/>
    <property type="project" value="InterPro"/>
</dbReference>
<proteinExistence type="inferred from homology"/>
<organism evidence="10 11">
    <name type="scientific">Dentipellis fragilis</name>
    <dbReference type="NCBI Taxonomy" id="205917"/>
    <lineage>
        <taxon>Eukaryota</taxon>
        <taxon>Fungi</taxon>
        <taxon>Dikarya</taxon>
        <taxon>Basidiomycota</taxon>
        <taxon>Agaricomycotina</taxon>
        <taxon>Agaricomycetes</taxon>
        <taxon>Russulales</taxon>
        <taxon>Hericiaceae</taxon>
        <taxon>Dentipellis</taxon>
    </lineage>
</organism>